<reference evidence="1 2" key="1">
    <citation type="journal article" date="2019" name="Int. J. Syst. Evol. Microbiol.">
        <title>The Global Catalogue of Microorganisms (GCM) 10K type strain sequencing project: providing services to taxonomists for standard genome sequencing and annotation.</title>
        <authorList>
            <consortium name="The Broad Institute Genomics Platform"/>
            <consortium name="The Broad Institute Genome Sequencing Center for Infectious Disease"/>
            <person name="Wu L."/>
            <person name="Ma J."/>
        </authorList>
    </citation>
    <scope>NUCLEOTIDE SEQUENCE [LARGE SCALE GENOMIC DNA]</scope>
    <source>
        <strain evidence="1 2">JCM 14559</strain>
    </source>
</reference>
<name>A0ABN2X6J8_9ACTN</name>
<accession>A0ABN2X6J8</accession>
<evidence type="ECO:0000313" key="1">
    <source>
        <dbReference type="EMBL" id="GAA2106254.1"/>
    </source>
</evidence>
<organism evidence="1 2">
    <name type="scientific">Kitasatospora saccharophila</name>
    <dbReference type="NCBI Taxonomy" id="407973"/>
    <lineage>
        <taxon>Bacteria</taxon>
        <taxon>Bacillati</taxon>
        <taxon>Actinomycetota</taxon>
        <taxon>Actinomycetes</taxon>
        <taxon>Kitasatosporales</taxon>
        <taxon>Streptomycetaceae</taxon>
        <taxon>Kitasatospora</taxon>
    </lineage>
</organism>
<proteinExistence type="predicted"/>
<sequence length="99" mass="10677">MADIDLGVASDVKTGDYNGRIKLVQNRLDPNPAKKDVVISGPESIELSVNTNLDSSQEADKVYFTTFHGYSKKLLAVLDSEGNLSLAGQLTTGQTNLTY</sequence>
<keyword evidence="2" id="KW-1185">Reference proteome</keyword>
<dbReference type="InterPro" id="IPR045923">
    <property type="entry name" value="DUF6342"/>
</dbReference>
<dbReference type="Pfam" id="PF19869">
    <property type="entry name" value="DUF6342"/>
    <property type="match status" value="1"/>
</dbReference>
<dbReference type="Proteomes" id="UP001500897">
    <property type="component" value="Unassembled WGS sequence"/>
</dbReference>
<gene>
    <name evidence="1" type="ORF">GCM10009759_44250</name>
</gene>
<dbReference type="RefSeq" id="WP_344554228.1">
    <property type="nucleotide sequence ID" value="NZ_BAAANS010000030.1"/>
</dbReference>
<evidence type="ECO:0000313" key="2">
    <source>
        <dbReference type="Proteomes" id="UP001500897"/>
    </source>
</evidence>
<comment type="caution">
    <text evidence="1">The sequence shown here is derived from an EMBL/GenBank/DDBJ whole genome shotgun (WGS) entry which is preliminary data.</text>
</comment>
<protein>
    <submittedName>
        <fullName evidence="1">Uncharacterized protein</fullName>
    </submittedName>
</protein>
<dbReference type="EMBL" id="BAAANS010000030">
    <property type="protein sequence ID" value="GAA2106254.1"/>
    <property type="molecule type" value="Genomic_DNA"/>
</dbReference>